<dbReference type="SUPFAM" id="SSF81631">
    <property type="entry name" value="PAP/OAS1 substrate-binding domain"/>
    <property type="match status" value="1"/>
</dbReference>
<evidence type="ECO:0000256" key="9">
    <source>
        <dbReference type="ARBA" id="ARBA00022842"/>
    </source>
</evidence>
<comment type="subcellular location">
    <subcellularLocation>
        <location evidence="3">Cytoplasm</location>
    </subcellularLocation>
</comment>
<keyword evidence="9" id="KW-0460">Magnesium</keyword>
<evidence type="ECO:0000256" key="5">
    <source>
        <dbReference type="ARBA" id="ARBA00012388"/>
    </source>
</evidence>
<dbReference type="Pfam" id="PF03828">
    <property type="entry name" value="PAP_assoc"/>
    <property type="match status" value="1"/>
</dbReference>
<comment type="similarity">
    <text evidence="4">Belongs to the DNA polymerase type-B-like family.</text>
</comment>
<gene>
    <name evidence="12" type="ORF">GGI25_004195</name>
</gene>
<evidence type="ECO:0000259" key="10">
    <source>
        <dbReference type="Pfam" id="PF03828"/>
    </source>
</evidence>
<proteinExistence type="inferred from homology"/>
<comment type="cofactor">
    <cofactor evidence="2">
        <name>Mg(2+)</name>
        <dbReference type="ChEBI" id="CHEBI:18420"/>
    </cofactor>
</comment>
<sequence>MPRKHAKSTQGYGPPGVRRFPKPAQTLKVLAKKLRTTTPLNDYRSSKQVADIVNQRGQMVQYADGTVYKMYPLVDLMEQLPRYCFSWLQELPTKRLVAKRLEQFIPTKGIICVGRKLVTDRVTLDFTKNGKKGGQWIVVQPLNALDKINQLHSEFQSAFPHFLPELRKLERLTWSRDACKSINNVVRQFARDWKPHNSDSEAVLQLVRSAVLNVEPNARVQLYGSRFYNVCTDASDIDIAVETLEDRSVVLTRVARALRGVFDKVVHLSNARAPIVMFEGVVDGHRVKGDVSVSGEMGQAKSKLIKAYIMQDPRVRPFLVLLKAWSTGRQIASSETINWFSLMMMAVAFLIQERIVLPLQLVATSKVNCGWHRLREIHRDPELIADMYHAPVCLETGNDLPAFAVDGCRTYFYNKRGWRSRAPLSPIVLLHRMFKFYGTQLDPQIHAVSARLGAPQLPRNSLKINAPSSFDPQNNKKWPRGLLIIEDPFETQVNCARNAPIEWVEALLWEMRRAAWAISRNGPFSGPYSVIDRLALRPSRDVFCDAGVWAPTSELLKEFIGANGVAVVQDEAHAEKLLRRNENADLEVFGKFQIP</sequence>
<evidence type="ECO:0000256" key="1">
    <source>
        <dbReference type="ARBA" id="ARBA00001936"/>
    </source>
</evidence>
<dbReference type="PANTHER" id="PTHR12271">
    <property type="entry name" value="POLY A POLYMERASE CID PAP -RELATED"/>
    <property type="match status" value="1"/>
</dbReference>
<dbReference type="Gene3D" id="3.30.460.10">
    <property type="entry name" value="Beta Polymerase, domain 2"/>
    <property type="match status" value="1"/>
</dbReference>
<dbReference type="PANTHER" id="PTHR12271:SF40">
    <property type="entry name" value="POLY(A) RNA POLYMERASE GLD2"/>
    <property type="match status" value="1"/>
</dbReference>
<evidence type="ECO:0000256" key="4">
    <source>
        <dbReference type="ARBA" id="ARBA00008593"/>
    </source>
</evidence>
<name>A0A9W8G4K7_9FUNG</name>
<dbReference type="OrthoDB" id="2274644at2759"/>
<evidence type="ECO:0000256" key="3">
    <source>
        <dbReference type="ARBA" id="ARBA00004496"/>
    </source>
</evidence>
<dbReference type="GO" id="GO:0031123">
    <property type="term" value="P:RNA 3'-end processing"/>
    <property type="evidence" value="ECO:0007669"/>
    <property type="project" value="TreeGrafter"/>
</dbReference>
<dbReference type="CDD" id="cd05402">
    <property type="entry name" value="NT_PAP_TUTase"/>
    <property type="match status" value="1"/>
</dbReference>
<feature type="domain" description="PAP-associated" evidence="10">
    <location>
        <begin position="428"/>
        <end position="491"/>
    </location>
</feature>
<accession>A0A9W8G4K7</accession>
<keyword evidence="6" id="KW-0963">Cytoplasm</keyword>
<evidence type="ECO:0000256" key="6">
    <source>
        <dbReference type="ARBA" id="ARBA00022490"/>
    </source>
</evidence>
<dbReference type="GO" id="GO:0005737">
    <property type="term" value="C:cytoplasm"/>
    <property type="evidence" value="ECO:0007669"/>
    <property type="project" value="UniProtKB-SubCell"/>
</dbReference>
<dbReference type="AlphaFoldDB" id="A0A9W8G4K7"/>
<dbReference type="Proteomes" id="UP001151518">
    <property type="component" value="Unassembled WGS sequence"/>
</dbReference>
<dbReference type="InterPro" id="IPR054708">
    <property type="entry name" value="MTPAP-like_central"/>
</dbReference>
<evidence type="ECO:0000259" key="11">
    <source>
        <dbReference type="Pfam" id="PF22600"/>
    </source>
</evidence>
<dbReference type="GO" id="GO:1990817">
    <property type="term" value="F:poly(A) RNA polymerase activity"/>
    <property type="evidence" value="ECO:0007669"/>
    <property type="project" value="UniProtKB-EC"/>
</dbReference>
<dbReference type="InterPro" id="IPR043519">
    <property type="entry name" value="NT_sf"/>
</dbReference>
<evidence type="ECO:0000256" key="7">
    <source>
        <dbReference type="ARBA" id="ARBA00022679"/>
    </source>
</evidence>
<dbReference type="SUPFAM" id="SSF81301">
    <property type="entry name" value="Nucleotidyltransferase"/>
    <property type="match status" value="1"/>
</dbReference>
<evidence type="ECO:0000256" key="8">
    <source>
        <dbReference type="ARBA" id="ARBA00022723"/>
    </source>
</evidence>
<evidence type="ECO:0000313" key="13">
    <source>
        <dbReference type="Proteomes" id="UP001151518"/>
    </source>
</evidence>
<evidence type="ECO:0000313" key="12">
    <source>
        <dbReference type="EMBL" id="KAJ2674808.1"/>
    </source>
</evidence>
<comment type="caution">
    <text evidence="12">The sequence shown here is derived from an EMBL/GenBank/DDBJ whole genome shotgun (WGS) entry which is preliminary data.</text>
</comment>
<dbReference type="GO" id="GO:0046872">
    <property type="term" value="F:metal ion binding"/>
    <property type="evidence" value="ECO:0007669"/>
    <property type="project" value="UniProtKB-KW"/>
</dbReference>
<feature type="domain" description="Poly(A) RNA polymerase mitochondrial-like central palm" evidence="11">
    <location>
        <begin position="201"/>
        <end position="309"/>
    </location>
</feature>
<organism evidence="12 13">
    <name type="scientific">Coemansia spiralis</name>
    <dbReference type="NCBI Taxonomy" id="417178"/>
    <lineage>
        <taxon>Eukaryota</taxon>
        <taxon>Fungi</taxon>
        <taxon>Fungi incertae sedis</taxon>
        <taxon>Zoopagomycota</taxon>
        <taxon>Kickxellomycotina</taxon>
        <taxon>Kickxellomycetes</taxon>
        <taxon>Kickxellales</taxon>
        <taxon>Kickxellaceae</taxon>
        <taxon>Coemansia</taxon>
    </lineage>
</organism>
<keyword evidence="8" id="KW-0479">Metal-binding</keyword>
<dbReference type="GO" id="GO:0010605">
    <property type="term" value="P:negative regulation of macromolecule metabolic process"/>
    <property type="evidence" value="ECO:0007669"/>
    <property type="project" value="UniProtKB-ARBA"/>
</dbReference>
<protein>
    <recommendedName>
        <fullName evidence="5">polynucleotide adenylyltransferase</fullName>
        <ecNumber evidence="5">2.7.7.19</ecNumber>
    </recommendedName>
</protein>
<evidence type="ECO:0000256" key="2">
    <source>
        <dbReference type="ARBA" id="ARBA00001946"/>
    </source>
</evidence>
<dbReference type="EMBL" id="JANBTW010000053">
    <property type="protein sequence ID" value="KAJ2674808.1"/>
    <property type="molecule type" value="Genomic_DNA"/>
</dbReference>
<keyword evidence="7" id="KW-0808">Transferase</keyword>
<dbReference type="EC" id="2.7.7.19" evidence="5"/>
<dbReference type="Pfam" id="PF22600">
    <property type="entry name" value="MTPAP-like_central"/>
    <property type="match status" value="1"/>
</dbReference>
<dbReference type="Gene3D" id="1.10.1410.10">
    <property type="match status" value="1"/>
</dbReference>
<reference evidence="12" key="1">
    <citation type="submission" date="2022-07" db="EMBL/GenBank/DDBJ databases">
        <title>Phylogenomic reconstructions and comparative analyses of Kickxellomycotina fungi.</title>
        <authorList>
            <person name="Reynolds N.K."/>
            <person name="Stajich J.E."/>
            <person name="Barry K."/>
            <person name="Grigoriev I.V."/>
            <person name="Crous P."/>
            <person name="Smith M.E."/>
        </authorList>
    </citation>
    <scope>NUCLEOTIDE SEQUENCE</scope>
    <source>
        <strain evidence="12">NRRL 3115</strain>
    </source>
</reference>
<dbReference type="InterPro" id="IPR002058">
    <property type="entry name" value="PAP_assoc"/>
</dbReference>
<comment type="cofactor">
    <cofactor evidence="1">
        <name>Mn(2+)</name>
        <dbReference type="ChEBI" id="CHEBI:29035"/>
    </cofactor>
</comment>